<dbReference type="Proteomes" id="UP000319322">
    <property type="component" value="Unassembled WGS sequence"/>
</dbReference>
<evidence type="ECO:0000256" key="1">
    <source>
        <dbReference type="ARBA" id="ARBA00022898"/>
    </source>
</evidence>
<evidence type="ECO:0000259" key="2">
    <source>
        <dbReference type="Pfam" id="PF00266"/>
    </source>
</evidence>
<reference evidence="3 4" key="2">
    <citation type="submission" date="2019-07" db="EMBL/GenBank/DDBJ databases">
        <title>Helicobacter labacensis sp. nov., Helicobacter mehlei sp. nov. and Helicobacter vulpis sp. nov., isolated from gastric mucosa of red fox (Vulpis vulpis).</title>
        <authorList>
            <person name="Kusar D."/>
            <person name="Gruntar I."/>
            <person name="Pate M."/>
            <person name="Zajc U."/>
            <person name="Ocepek M."/>
        </authorList>
    </citation>
    <scope>NUCLEOTIDE SEQUENCE [LARGE SCALE GENOMIC DNA]</scope>
    <source>
        <strain evidence="3 4">L8b</strain>
    </source>
</reference>
<dbReference type="InterPro" id="IPR000192">
    <property type="entry name" value="Aminotrans_V_dom"/>
</dbReference>
<keyword evidence="3" id="KW-0032">Aminotransferase</keyword>
<reference evidence="4" key="1">
    <citation type="submission" date="2019-07" db="EMBL/GenBank/DDBJ databases">
        <title>Helicobacter labacensis sp. nov., Helicobacter mehlei sp. nov. and Helicobacter vulpis sp. nov., isolated from gastric mucosa of red fox (Vulpis vulpis).</title>
        <authorList>
            <person name="Papic B."/>
        </authorList>
    </citation>
    <scope>NUCLEOTIDE SEQUENCE [LARGE SCALE GENOMIC DNA]</scope>
    <source>
        <strain evidence="4">L8b</strain>
    </source>
</reference>
<dbReference type="PANTHER" id="PTHR43586">
    <property type="entry name" value="CYSTEINE DESULFURASE"/>
    <property type="match status" value="1"/>
</dbReference>
<dbReference type="Gene3D" id="3.90.1150.10">
    <property type="entry name" value="Aspartate Aminotransferase, domain 1"/>
    <property type="match status" value="1"/>
</dbReference>
<dbReference type="InterPro" id="IPR015424">
    <property type="entry name" value="PyrdxlP-dep_Trfase"/>
</dbReference>
<dbReference type="InterPro" id="IPR015422">
    <property type="entry name" value="PyrdxlP-dep_Trfase_small"/>
</dbReference>
<reference evidence="3 4" key="3">
    <citation type="submission" date="2019-07" db="EMBL/GenBank/DDBJ databases">
        <authorList>
            <person name="Papic B."/>
        </authorList>
    </citation>
    <scope>NUCLEOTIDE SEQUENCE [LARGE SCALE GENOMIC DNA]</scope>
    <source>
        <strain evidence="3 4">L8b</strain>
    </source>
</reference>
<dbReference type="GO" id="GO:0008483">
    <property type="term" value="F:transaminase activity"/>
    <property type="evidence" value="ECO:0007669"/>
    <property type="project" value="UniProtKB-KW"/>
</dbReference>
<feature type="domain" description="Aminotransferase class V" evidence="2">
    <location>
        <begin position="48"/>
        <end position="446"/>
    </location>
</feature>
<dbReference type="EMBL" id="VKGC01000017">
    <property type="protein sequence ID" value="TSA81834.1"/>
    <property type="molecule type" value="Genomic_DNA"/>
</dbReference>
<proteinExistence type="predicted"/>
<gene>
    <name evidence="3" type="ORF">FNE76_06240</name>
</gene>
<keyword evidence="1" id="KW-0663">Pyridoxal phosphate</keyword>
<dbReference type="AlphaFoldDB" id="A0A553UNM6"/>
<evidence type="ECO:0000313" key="4">
    <source>
        <dbReference type="Proteomes" id="UP000319322"/>
    </source>
</evidence>
<comment type="caution">
    <text evidence="3">The sequence shown here is derived from an EMBL/GenBank/DDBJ whole genome shotgun (WGS) entry which is preliminary data.</text>
</comment>
<dbReference type="RefSeq" id="WP_120948435.1">
    <property type="nucleotide sequence ID" value="NZ_QXQP01000012.1"/>
</dbReference>
<organism evidence="3 4">
    <name type="scientific">Helicobacter mehlei</name>
    <dbReference type="NCBI Taxonomy" id="2316080"/>
    <lineage>
        <taxon>Bacteria</taxon>
        <taxon>Pseudomonadati</taxon>
        <taxon>Campylobacterota</taxon>
        <taxon>Epsilonproteobacteria</taxon>
        <taxon>Campylobacterales</taxon>
        <taxon>Helicobacteraceae</taxon>
        <taxon>Helicobacter</taxon>
    </lineage>
</organism>
<keyword evidence="4" id="KW-1185">Reference proteome</keyword>
<dbReference type="OrthoDB" id="9804366at2"/>
<dbReference type="PANTHER" id="PTHR43586:SF8">
    <property type="entry name" value="CYSTEINE DESULFURASE 1, CHLOROPLASTIC"/>
    <property type="match status" value="1"/>
</dbReference>
<keyword evidence="3" id="KW-0808">Transferase</keyword>
<protein>
    <submittedName>
        <fullName evidence="3">Aminotransferase class V-fold PLP-dependent enzyme</fullName>
    </submittedName>
</protein>
<accession>A0A553UNM6</accession>
<dbReference type="Gene3D" id="3.40.640.10">
    <property type="entry name" value="Type I PLP-dependent aspartate aminotransferase-like (Major domain)"/>
    <property type="match status" value="1"/>
</dbReference>
<name>A0A553UNM6_9HELI</name>
<dbReference type="Pfam" id="PF00266">
    <property type="entry name" value="Aminotran_5"/>
    <property type="match status" value="1"/>
</dbReference>
<evidence type="ECO:0000313" key="3">
    <source>
        <dbReference type="EMBL" id="TSA81834.1"/>
    </source>
</evidence>
<dbReference type="SUPFAM" id="SSF53383">
    <property type="entry name" value="PLP-dependent transferases"/>
    <property type="match status" value="1"/>
</dbReference>
<dbReference type="InterPro" id="IPR015421">
    <property type="entry name" value="PyrdxlP-dep_Trfase_major"/>
</dbReference>
<sequence>MAQTLLETPKSSQRFLDSIFAPLLVPTSKQEQLAQIRSSVVLKKGVRYFDWTASGLASTLIEKRLAKLLPFYANAHSGHAKHANWMQEVYLHSKQSIKKSLGLGEDFVILTSGFGASHAIKRFQEILGVYIPPKARHLFQIQDSDLPQVIIGPFEHHSNEISWREGLCEVVRLPLNNVGLFDMQSLEQALQEAIKHAKTPIVSIGVASNVTGLVVPYESISKLCQQYKATLAFDLAAFAPHQNLGDLNLDACFVAAHKFLGGVGACGLLGIKKNLIDTQLPPSFSGGGVVKYVSRSSQEYIDAVDLREEFGTYGLTQLLRAALALQLRNELGLAHIKARESMLSKVFMHALRQIPAISIYGNLQAERLGNVAFNASGVSCYALAQLLSYDYGIETRAGCSCAGPYGHDLLGLEDSSFGVLQERGEKPGWLRVSLHYSHTLEDVDYLVESLKRAIKTLRGG</sequence>